<proteinExistence type="predicted"/>
<dbReference type="AlphaFoldDB" id="A0A813MGM8"/>
<gene>
    <name evidence="1" type="ORF">JYZ213_LOCUS493</name>
</gene>
<sequence>MTTNLEELHLSILSSIRPNFLNRFEVPRTLYKLHLELGQDDTQEQQSNFNITMKFLDIFKDNLTSLTLIAIIKEKHFSNYELFHKLVSNFTHLETFEYFIHTNFRPNSLFTNIHELPDSNYITFTLPQPQPFDYTICRTASELRLTSDSHITLSQLLQCSTLFLYGNNIPRTLSNALELVIYVQYVNFSPN</sequence>
<protein>
    <submittedName>
        <fullName evidence="1">Uncharacterized protein</fullName>
    </submittedName>
</protein>
<dbReference type="EMBL" id="CAJNOG010000002">
    <property type="protein sequence ID" value="CAF0723166.1"/>
    <property type="molecule type" value="Genomic_DNA"/>
</dbReference>
<dbReference type="Proteomes" id="UP000663845">
    <property type="component" value="Unassembled WGS sequence"/>
</dbReference>
<evidence type="ECO:0000313" key="1">
    <source>
        <dbReference type="EMBL" id="CAF0723166.1"/>
    </source>
</evidence>
<reference evidence="1" key="1">
    <citation type="submission" date="2021-02" db="EMBL/GenBank/DDBJ databases">
        <authorList>
            <person name="Nowell W R."/>
        </authorList>
    </citation>
    <scope>NUCLEOTIDE SEQUENCE</scope>
</reference>
<accession>A0A813MGM8</accession>
<evidence type="ECO:0000313" key="2">
    <source>
        <dbReference type="Proteomes" id="UP000663845"/>
    </source>
</evidence>
<comment type="caution">
    <text evidence="1">The sequence shown here is derived from an EMBL/GenBank/DDBJ whole genome shotgun (WGS) entry which is preliminary data.</text>
</comment>
<organism evidence="1 2">
    <name type="scientific">Adineta steineri</name>
    <dbReference type="NCBI Taxonomy" id="433720"/>
    <lineage>
        <taxon>Eukaryota</taxon>
        <taxon>Metazoa</taxon>
        <taxon>Spiralia</taxon>
        <taxon>Gnathifera</taxon>
        <taxon>Rotifera</taxon>
        <taxon>Eurotatoria</taxon>
        <taxon>Bdelloidea</taxon>
        <taxon>Adinetida</taxon>
        <taxon>Adinetidae</taxon>
        <taxon>Adineta</taxon>
    </lineage>
</organism>
<name>A0A813MGM8_9BILA</name>